<dbReference type="InterPro" id="IPR035985">
    <property type="entry name" value="Ubiquitin-activating_enz"/>
</dbReference>
<sequence length="369" mass="41020">MEKEALKRYNRQILLEELGTAGQEKLQKAAVLVIGSGGLGCPLLFYLAGAGIGKIGVVDGDTVDESNLHRQILFQQEDLGKNKALKAIERLKLLNPSLDLQAYPFHISSENAADLIQGYELIIDGSDNFPTRYLVNDTCVSLKKPLVFGSIFRFEGQVSVFNYQGGPNYRNCYPEPPAGHDIPNCAEAGVIGPLPGIIGSMMANEAIKVICGFGDCLSGKLLIFNALNYDMQLFNIQPEEHQDLKSGNSDQKTEPQRQETEHADQNSKPLLKKAIAYEEVYPEELLEWEANKLPFCLIDVREAHEFEMQNIGGIHISLYELGEKIDELPFQHRLVFCCTSGGKSRMATKIVGTKRTEKLFIISLLNQQT</sequence>
<evidence type="ECO:0000259" key="2">
    <source>
        <dbReference type="Pfam" id="PF00899"/>
    </source>
</evidence>
<dbReference type="SUPFAM" id="SSF69572">
    <property type="entry name" value="Activating enzymes of the ubiquitin-like proteins"/>
    <property type="match status" value="1"/>
</dbReference>
<dbReference type="InterPro" id="IPR036873">
    <property type="entry name" value="Rhodanese-like_dom_sf"/>
</dbReference>
<feature type="region of interest" description="Disordered" evidence="1">
    <location>
        <begin position="240"/>
        <end position="266"/>
    </location>
</feature>
<organism evidence="3 4">
    <name type="scientific">Pedobacter gandavensis</name>
    <dbReference type="NCBI Taxonomy" id="2679963"/>
    <lineage>
        <taxon>Bacteria</taxon>
        <taxon>Pseudomonadati</taxon>
        <taxon>Bacteroidota</taxon>
        <taxon>Sphingobacteriia</taxon>
        <taxon>Sphingobacteriales</taxon>
        <taxon>Sphingobacteriaceae</taxon>
        <taxon>Pedobacter</taxon>
    </lineage>
</organism>
<gene>
    <name evidence="3" type="ORF">GM920_16320</name>
</gene>
<dbReference type="CDD" id="cd00158">
    <property type="entry name" value="RHOD"/>
    <property type="match status" value="1"/>
</dbReference>
<feature type="compositionally biased region" description="Basic and acidic residues" evidence="1">
    <location>
        <begin position="251"/>
        <end position="265"/>
    </location>
</feature>
<comment type="caution">
    <text evidence="3">The sequence shown here is derived from an EMBL/GenBank/DDBJ whole genome shotgun (WGS) entry which is preliminary data.</text>
</comment>
<dbReference type="Pfam" id="PF00899">
    <property type="entry name" value="ThiF"/>
    <property type="match status" value="1"/>
</dbReference>
<dbReference type="PANTHER" id="PTHR10953:SF102">
    <property type="entry name" value="ADENYLYLTRANSFERASE AND SULFURTRANSFERASE MOCS3"/>
    <property type="match status" value="1"/>
</dbReference>
<evidence type="ECO:0000313" key="4">
    <source>
        <dbReference type="Proteomes" id="UP000636110"/>
    </source>
</evidence>
<dbReference type="PANTHER" id="PTHR10953">
    <property type="entry name" value="UBIQUITIN-ACTIVATING ENZYME E1"/>
    <property type="match status" value="1"/>
</dbReference>
<dbReference type="Gene3D" id="3.40.50.720">
    <property type="entry name" value="NAD(P)-binding Rossmann-like Domain"/>
    <property type="match status" value="1"/>
</dbReference>
<evidence type="ECO:0000313" key="3">
    <source>
        <dbReference type="EMBL" id="MBB2150464.1"/>
    </source>
</evidence>
<protein>
    <submittedName>
        <fullName evidence="3">Thiamine biosynthesis protein ThiF</fullName>
    </submittedName>
</protein>
<keyword evidence="4" id="KW-1185">Reference proteome</keyword>
<dbReference type="Proteomes" id="UP000636110">
    <property type="component" value="Unassembled WGS sequence"/>
</dbReference>
<reference evidence="3 4" key="1">
    <citation type="submission" date="2019-11" db="EMBL/GenBank/DDBJ databases">
        <title>Description of Pedobacter sp. LMG 31462T.</title>
        <authorList>
            <person name="Carlier A."/>
            <person name="Qi S."/>
            <person name="Vandamme P."/>
        </authorList>
    </citation>
    <scope>NUCLEOTIDE SEQUENCE [LARGE SCALE GENOMIC DNA]</scope>
    <source>
        <strain evidence="3 4">LMG 31462</strain>
    </source>
</reference>
<proteinExistence type="predicted"/>
<dbReference type="InterPro" id="IPR000594">
    <property type="entry name" value="ThiF_NAD_FAD-bd"/>
</dbReference>
<name>A0ABR6F0A4_9SPHI</name>
<evidence type="ECO:0000256" key="1">
    <source>
        <dbReference type="SAM" id="MobiDB-lite"/>
    </source>
</evidence>
<dbReference type="InterPro" id="IPR045886">
    <property type="entry name" value="ThiF/MoeB/HesA"/>
</dbReference>
<dbReference type="CDD" id="cd00757">
    <property type="entry name" value="ThiF_MoeB_HesA_family"/>
    <property type="match status" value="1"/>
</dbReference>
<dbReference type="EMBL" id="WNXC01000006">
    <property type="protein sequence ID" value="MBB2150464.1"/>
    <property type="molecule type" value="Genomic_DNA"/>
</dbReference>
<dbReference type="Gene3D" id="3.40.250.10">
    <property type="entry name" value="Rhodanese-like domain"/>
    <property type="match status" value="1"/>
</dbReference>
<dbReference type="RefSeq" id="WP_182959462.1">
    <property type="nucleotide sequence ID" value="NZ_WNXC01000006.1"/>
</dbReference>
<accession>A0ABR6F0A4</accession>
<feature type="domain" description="THIF-type NAD/FAD binding fold" evidence="2">
    <location>
        <begin position="9"/>
        <end position="241"/>
    </location>
</feature>